<dbReference type="PATRIC" id="fig|1217699.3.peg.2122"/>
<reference evidence="1 3" key="1">
    <citation type="submission" date="2013-03" db="EMBL/GenBank/DDBJ databases">
        <title>The Genome Sequence of Acinetobacter sp. CIP 110321.</title>
        <authorList>
            <consortium name="The Broad Institute Genome Sequencing Platform"/>
            <consortium name="The Broad Institute Genome Sequencing Center for Infectious Disease"/>
            <person name="Cerqueira G."/>
            <person name="Feldgarden M."/>
            <person name="Courvalin P."/>
            <person name="Perichon B."/>
            <person name="Grillot-Courvalin C."/>
            <person name="Clermont D."/>
            <person name="Rocha E."/>
            <person name="Yoon E.-J."/>
            <person name="Nemec A."/>
            <person name="Walker B."/>
            <person name="Young S.K."/>
            <person name="Zeng Q."/>
            <person name="Gargeya S."/>
            <person name="Fitzgerald M."/>
            <person name="Haas B."/>
            <person name="Abouelleil A."/>
            <person name="Alvarado L."/>
            <person name="Arachchi H.M."/>
            <person name="Berlin A.M."/>
            <person name="Chapman S.B."/>
            <person name="Dewar J."/>
            <person name="Goldberg J."/>
            <person name="Griggs A."/>
            <person name="Gujja S."/>
            <person name="Hansen M."/>
            <person name="Howarth C."/>
            <person name="Imamovic A."/>
            <person name="Larimer J."/>
            <person name="McCowan C."/>
            <person name="Murphy C."/>
            <person name="Neiman D."/>
            <person name="Pearson M."/>
            <person name="Priest M."/>
            <person name="Roberts A."/>
            <person name="Saif S."/>
            <person name="Shea T."/>
            <person name="Sisk P."/>
            <person name="Sykes S."/>
            <person name="Wortman J."/>
            <person name="Nusbaum C."/>
            <person name="Birren B."/>
        </authorList>
    </citation>
    <scope>NUCLEOTIDE SEQUENCE [LARGE SCALE GENOMIC DNA]</scope>
    <source>
        <strain evidence="1 3">CIP 110321</strain>
    </source>
</reference>
<protein>
    <submittedName>
        <fullName evidence="1">Uncharacterized protein</fullName>
    </submittedName>
</protein>
<evidence type="ECO:0000313" key="2">
    <source>
        <dbReference type="EMBL" id="MDO3658001.1"/>
    </source>
</evidence>
<keyword evidence="4" id="KW-1185">Reference proteome</keyword>
<dbReference type="AlphaFoldDB" id="R9B623"/>
<proteinExistence type="predicted"/>
<reference evidence="2 4" key="2">
    <citation type="submission" date="2023-07" db="EMBL/GenBank/DDBJ databases">
        <title>A novel proteolytic Acinetobacter species.</title>
        <authorList>
            <person name="Nemec A."/>
            <person name="Radolfova-Krizova L."/>
        </authorList>
    </citation>
    <scope>NUCLEOTIDE SEQUENCE [LARGE SCALE GENOMIC DNA]</scope>
    <source>
        <strain evidence="2 4">NIPH 1865</strain>
    </source>
</reference>
<sequence>MVNAANQRPTVAKADIYKENRLFKRFFYFLDLNIFLSNQYDFEIDHMSKWPIQA</sequence>
<accession>R9B623</accession>
<evidence type="ECO:0000313" key="4">
    <source>
        <dbReference type="Proteomes" id="UP001168902"/>
    </source>
</evidence>
<evidence type="ECO:0000313" key="1">
    <source>
        <dbReference type="EMBL" id="EOR07811.1"/>
    </source>
</evidence>
<dbReference type="RefSeq" id="WP_016163851.1">
    <property type="nucleotide sequence ID" value="NZ_JAKZGC010000005.1"/>
</dbReference>
<comment type="caution">
    <text evidence="1">The sequence shown here is derived from an EMBL/GenBank/DDBJ whole genome shotgun (WGS) entry which is preliminary data.</text>
</comment>
<dbReference type="EMBL" id="JAUMJH010000030">
    <property type="protein sequence ID" value="MDO3658001.1"/>
    <property type="molecule type" value="Genomic_DNA"/>
</dbReference>
<evidence type="ECO:0000313" key="3">
    <source>
        <dbReference type="Proteomes" id="UP000016203"/>
    </source>
</evidence>
<gene>
    <name evidence="1" type="ORF">F896_02184</name>
    <name evidence="2" type="ORF">Q3V53_12500</name>
</gene>
<dbReference type="Proteomes" id="UP000016203">
    <property type="component" value="Unassembled WGS sequence"/>
</dbReference>
<dbReference type="HOGENOM" id="CLU_3039470_0_0_6"/>
<dbReference type="Proteomes" id="UP001168902">
    <property type="component" value="Unassembled WGS sequence"/>
</dbReference>
<organism evidence="1 3">
    <name type="scientific">Acinetobacter genomosp. 15BJ</name>
    <dbReference type="NCBI Taxonomy" id="106651"/>
    <lineage>
        <taxon>Bacteria</taxon>
        <taxon>Pseudomonadati</taxon>
        <taxon>Pseudomonadota</taxon>
        <taxon>Gammaproteobacteria</taxon>
        <taxon>Moraxellales</taxon>
        <taxon>Moraxellaceae</taxon>
        <taxon>Acinetobacter</taxon>
    </lineage>
</organism>
<dbReference type="EMBL" id="AQFL01000012">
    <property type="protein sequence ID" value="EOR07811.1"/>
    <property type="molecule type" value="Genomic_DNA"/>
</dbReference>
<name>R9B623_9GAMM</name>